<feature type="region of interest" description="Disordered" evidence="1">
    <location>
        <begin position="73"/>
        <end position="97"/>
    </location>
</feature>
<evidence type="ECO:0000313" key="2">
    <source>
        <dbReference type="EMBL" id="KAG0719492.1"/>
    </source>
</evidence>
<sequence length="97" mass="10645">MVHSLQRLLLSLTFSGLEDHLAVGAFPRNIPGAMRLLMLLPKMALSEVNITPLRCRSHAKRSDFSVCRSAWDRSPATPSVATSMGSINRTDSSRHNG</sequence>
<comment type="caution">
    <text evidence="2">The sequence shown here is derived from an EMBL/GenBank/DDBJ whole genome shotgun (WGS) entry which is preliminary data.</text>
</comment>
<evidence type="ECO:0000256" key="1">
    <source>
        <dbReference type="SAM" id="MobiDB-lite"/>
    </source>
</evidence>
<accession>A0A8J5CTR0</accession>
<dbReference type="EMBL" id="JACEEZ010014423">
    <property type="protein sequence ID" value="KAG0719492.1"/>
    <property type="molecule type" value="Genomic_DNA"/>
</dbReference>
<evidence type="ECO:0000313" key="3">
    <source>
        <dbReference type="Proteomes" id="UP000770661"/>
    </source>
</evidence>
<proteinExistence type="predicted"/>
<protein>
    <submittedName>
        <fullName evidence="2">Uncharacterized protein</fullName>
    </submittedName>
</protein>
<keyword evidence="3" id="KW-1185">Reference proteome</keyword>
<name>A0A8J5CTR0_CHIOP</name>
<dbReference type="Proteomes" id="UP000770661">
    <property type="component" value="Unassembled WGS sequence"/>
</dbReference>
<feature type="compositionally biased region" description="Polar residues" evidence="1">
    <location>
        <begin position="76"/>
        <end position="90"/>
    </location>
</feature>
<gene>
    <name evidence="2" type="ORF">GWK47_050369</name>
</gene>
<dbReference type="AlphaFoldDB" id="A0A8J5CTR0"/>
<organism evidence="2 3">
    <name type="scientific">Chionoecetes opilio</name>
    <name type="common">Atlantic snow crab</name>
    <name type="synonym">Cancer opilio</name>
    <dbReference type="NCBI Taxonomy" id="41210"/>
    <lineage>
        <taxon>Eukaryota</taxon>
        <taxon>Metazoa</taxon>
        <taxon>Ecdysozoa</taxon>
        <taxon>Arthropoda</taxon>
        <taxon>Crustacea</taxon>
        <taxon>Multicrustacea</taxon>
        <taxon>Malacostraca</taxon>
        <taxon>Eumalacostraca</taxon>
        <taxon>Eucarida</taxon>
        <taxon>Decapoda</taxon>
        <taxon>Pleocyemata</taxon>
        <taxon>Brachyura</taxon>
        <taxon>Eubrachyura</taxon>
        <taxon>Majoidea</taxon>
        <taxon>Majidae</taxon>
        <taxon>Chionoecetes</taxon>
    </lineage>
</organism>
<reference evidence="2" key="1">
    <citation type="submission" date="2020-07" db="EMBL/GenBank/DDBJ databases">
        <title>The High-quality genome of the commercially important snow crab, Chionoecetes opilio.</title>
        <authorList>
            <person name="Jeong J.-H."/>
            <person name="Ryu S."/>
        </authorList>
    </citation>
    <scope>NUCLEOTIDE SEQUENCE</scope>
    <source>
        <strain evidence="2">MADBK_172401_WGS</strain>
        <tissue evidence="2">Digestive gland</tissue>
    </source>
</reference>